<evidence type="ECO:0000256" key="1">
    <source>
        <dbReference type="SAM" id="MobiDB-lite"/>
    </source>
</evidence>
<organism evidence="2 3">
    <name type="scientific">Colletotrichum phormii</name>
    <dbReference type="NCBI Taxonomy" id="359342"/>
    <lineage>
        <taxon>Eukaryota</taxon>
        <taxon>Fungi</taxon>
        <taxon>Dikarya</taxon>
        <taxon>Ascomycota</taxon>
        <taxon>Pezizomycotina</taxon>
        <taxon>Sordariomycetes</taxon>
        <taxon>Hypocreomycetidae</taxon>
        <taxon>Glomerellales</taxon>
        <taxon>Glomerellaceae</taxon>
        <taxon>Colletotrichum</taxon>
        <taxon>Colletotrichum acutatum species complex</taxon>
    </lineage>
</organism>
<comment type="caution">
    <text evidence="2">The sequence shown here is derived from an EMBL/GenBank/DDBJ whole genome shotgun (WGS) entry which is preliminary data.</text>
</comment>
<protein>
    <submittedName>
        <fullName evidence="2">Uncharacterized protein</fullName>
    </submittedName>
</protein>
<feature type="region of interest" description="Disordered" evidence="1">
    <location>
        <begin position="1"/>
        <end position="63"/>
    </location>
</feature>
<dbReference type="Proteomes" id="UP001243989">
    <property type="component" value="Unassembled WGS sequence"/>
</dbReference>
<dbReference type="RefSeq" id="XP_060450486.1">
    <property type="nucleotide sequence ID" value="XM_060596359.1"/>
</dbReference>
<evidence type="ECO:0000313" key="3">
    <source>
        <dbReference type="Proteomes" id="UP001243989"/>
    </source>
</evidence>
<feature type="compositionally biased region" description="Basic and acidic residues" evidence="1">
    <location>
        <begin position="20"/>
        <end position="34"/>
    </location>
</feature>
<dbReference type="EMBL" id="JAHMHQ010000002">
    <property type="protein sequence ID" value="KAK1654442.1"/>
    <property type="molecule type" value="Genomic_DNA"/>
</dbReference>
<evidence type="ECO:0000313" key="2">
    <source>
        <dbReference type="EMBL" id="KAK1654442.1"/>
    </source>
</evidence>
<reference evidence="2" key="1">
    <citation type="submission" date="2021-06" db="EMBL/GenBank/DDBJ databases">
        <title>Comparative genomics, transcriptomics and evolutionary studies reveal genomic signatures of adaptation to plant cell wall in hemibiotrophic fungi.</title>
        <authorList>
            <consortium name="DOE Joint Genome Institute"/>
            <person name="Baroncelli R."/>
            <person name="Diaz J.F."/>
            <person name="Benocci T."/>
            <person name="Peng M."/>
            <person name="Battaglia E."/>
            <person name="Haridas S."/>
            <person name="Andreopoulos W."/>
            <person name="Labutti K."/>
            <person name="Pangilinan J."/>
            <person name="Floch G.L."/>
            <person name="Makela M.R."/>
            <person name="Henrissat B."/>
            <person name="Grigoriev I.V."/>
            <person name="Crouch J.A."/>
            <person name="De Vries R.P."/>
            <person name="Sukno S.A."/>
            <person name="Thon M.R."/>
        </authorList>
    </citation>
    <scope>NUCLEOTIDE SEQUENCE</scope>
    <source>
        <strain evidence="2">CBS 102054</strain>
    </source>
</reference>
<keyword evidence="3" id="KW-1185">Reference proteome</keyword>
<dbReference type="GeneID" id="85481221"/>
<name>A0AAJ0A3P3_9PEZI</name>
<dbReference type="AlphaFoldDB" id="A0AAJ0A3P3"/>
<gene>
    <name evidence="2" type="ORF">BDP81DRAFT_83451</name>
</gene>
<feature type="compositionally biased region" description="Polar residues" evidence="1">
    <location>
        <begin position="1"/>
        <end position="11"/>
    </location>
</feature>
<accession>A0AAJ0A3P3</accession>
<proteinExistence type="predicted"/>
<sequence length="139" mass="15956">MAHCHSSNQKNGVLAEEPDESHRPRQTCEVEKPRKDHRRMGALSSGPFHLPRNASPGPALRESSCPTIARKRRCFKYCECPTLSHKSMSDPSRKHVALLPKFRGLRGRRETLEWLLMSTWRKVEHQRSHPIRGSYGSCC</sequence>